<dbReference type="Proteomes" id="UP000887566">
    <property type="component" value="Unplaced"/>
</dbReference>
<dbReference type="SUPFAM" id="SSF51905">
    <property type="entry name" value="FAD/NAD(P)-binding domain"/>
    <property type="match status" value="1"/>
</dbReference>
<organism evidence="10 11">
    <name type="scientific">Plectus sambesii</name>
    <dbReference type="NCBI Taxonomy" id="2011161"/>
    <lineage>
        <taxon>Eukaryota</taxon>
        <taxon>Metazoa</taxon>
        <taxon>Ecdysozoa</taxon>
        <taxon>Nematoda</taxon>
        <taxon>Chromadorea</taxon>
        <taxon>Plectida</taxon>
        <taxon>Plectina</taxon>
        <taxon>Plectoidea</taxon>
        <taxon>Plectidae</taxon>
        <taxon>Plectus</taxon>
    </lineage>
</organism>
<dbReference type="Pfam" id="PF01266">
    <property type="entry name" value="DAO"/>
    <property type="match status" value="1"/>
</dbReference>
<keyword evidence="10" id="KW-1185">Reference proteome</keyword>
<keyword evidence="4" id="KW-0560">Oxidoreductase</keyword>
<dbReference type="WBParaSite" id="PSAMB.scaffold6751size8852.g29039.t1">
    <property type="protein sequence ID" value="PSAMB.scaffold6751size8852.g29039.t1"/>
    <property type="gene ID" value="PSAMB.scaffold6751size8852.g29039"/>
</dbReference>
<dbReference type="PANTHER" id="PTHR43104:SF2">
    <property type="entry name" value="L-2-HYDROXYGLUTARATE DEHYDROGENASE, MITOCHONDRIAL"/>
    <property type="match status" value="1"/>
</dbReference>
<feature type="domain" description="FAD dependent oxidoreductase" evidence="9">
    <location>
        <begin position="45"/>
        <end position="300"/>
    </location>
</feature>
<name>A0A914X576_9BILA</name>
<evidence type="ECO:0000256" key="4">
    <source>
        <dbReference type="ARBA" id="ARBA00023002"/>
    </source>
</evidence>
<sequence length="310" mass="33989">MASLSAVLSSFTPLARRRTWSCLSGVLHQQRQVSNAQGTAPMQFDLVVVGGGIVGCATARQMKIAHPNISVAVVEKENILAPHQSGHNSGVVHAGIYYLPGSLKAKLCVQGMQLAYEYFDKHKIPYKKIGKLIVAVEQIEVARLQAIFERATKNECKDIEMISGDRIKDYEPYCKGLQALWSPHTGIVDWGLVTNSFAENFEERGGKVFINYPVQSLGLAGESGDGKQRENTHPVAIGSTVNLPQLRCKWVITCAGLQADRISELSGCSPLPKIVPFRGEYLMLKPEKRYLVKGNIYPVSGFTGLQSLFA</sequence>
<dbReference type="PANTHER" id="PTHR43104">
    <property type="entry name" value="L-2-HYDROXYGLUTARATE DEHYDROGENASE, MITOCHONDRIAL"/>
    <property type="match status" value="1"/>
</dbReference>
<evidence type="ECO:0000313" key="11">
    <source>
        <dbReference type="WBParaSite" id="PSAMB.scaffold6751size8852.g29039.t1"/>
    </source>
</evidence>
<evidence type="ECO:0000256" key="8">
    <source>
        <dbReference type="ARBA" id="ARBA00041137"/>
    </source>
</evidence>
<accession>A0A914X576</accession>
<dbReference type="InterPro" id="IPR006076">
    <property type="entry name" value="FAD-dep_OxRdtase"/>
</dbReference>
<dbReference type="Gene3D" id="3.30.9.10">
    <property type="entry name" value="D-Amino Acid Oxidase, subunit A, domain 2"/>
    <property type="match status" value="1"/>
</dbReference>
<comment type="similarity">
    <text evidence="6">Belongs to the L2HGDH family.</text>
</comment>
<evidence type="ECO:0000313" key="10">
    <source>
        <dbReference type="Proteomes" id="UP000887566"/>
    </source>
</evidence>
<dbReference type="AlphaFoldDB" id="A0A914X576"/>
<evidence type="ECO:0000256" key="2">
    <source>
        <dbReference type="ARBA" id="ARBA00022630"/>
    </source>
</evidence>
<dbReference type="Gene3D" id="3.50.50.60">
    <property type="entry name" value="FAD/NAD(P)-binding domain"/>
    <property type="match status" value="1"/>
</dbReference>
<dbReference type="EC" id="1.1.99.2" evidence="7"/>
<reference evidence="11" key="1">
    <citation type="submission" date="2022-11" db="UniProtKB">
        <authorList>
            <consortium name="WormBaseParasite"/>
        </authorList>
    </citation>
    <scope>IDENTIFICATION</scope>
</reference>
<protein>
    <recommendedName>
        <fullName evidence="8">L-2-hydroxyglutarate dehydrogenase, mitochondrial</fullName>
        <ecNumber evidence="7">1.1.99.2</ecNumber>
    </recommendedName>
</protein>
<comment type="cofactor">
    <cofactor evidence="1">
        <name>FAD</name>
        <dbReference type="ChEBI" id="CHEBI:57692"/>
    </cofactor>
</comment>
<evidence type="ECO:0000259" key="9">
    <source>
        <dbReference type="Pfam" id="PF01266"/>
    </source>
</evidence>
<keyword evidence="3" id="KW-0274">FAD</keyword>
<dbReference type="GO" id="GO:0047545">
    <property type="term" value="F:(S)-2-hydroxyglutarate dehydrogenase activity"/>
    <property type="evidence" value="ECO:0007669"/>
    <property type="project" value="UniProtKB-EC"/>
</dbReference>
<evidence type="ECO:0000256" key="7">
    <source>
        <dbReference type="ARBA" id="ARBA00038878"/>
    </source>
</evidence>
<proteinExistence type="inferred from homology"/>
<evidence type="ECO:0000256" key="5">
    <source>
        <dbReference type="ARBA" id="ARBA00036066"/>
    </source>
</evidence>
<evidence type="ECO:0000256" key="6">
    <source>
        <dbReference type="ARBA" id="ARBA00037941"/>
    </source>
</evidence>
<keyword evidence="2" id="KW-0285">Flavoprotein</keyword>
<dbReference type="InterPro" id="IPR036188">
    <property type="entry name" value="FAD/NAD-bd_sf"/>
</dbReference>
<evidence type="ECO:0000256" key="1">
    <source>
        <dbReference type="ARBA" id="ARBA00001974"/>
    </source>
</evidence>
<comment type="catalytic activity">
    <reaction evidence="5">
        <text>(S)-2-hydroxyglutarate + A = 2-oxoglutarate + AH2</text>
        <dbReference type="Rhea" id="RHEA:21252"/>
        <dbReference type="ChEBI" id="CHEBI:13193"/>
        <dbReference type="ChEBI" id="CHEBI:16782"/>
        <dbReference type="ChEBI" id="CHEBI:16810"/>
        <dbReference type="ChEBI" id="CHEBI:17499"/>
        <dbReference type="EC" id="1.1.99.2"/>
    </reaction>
</comment>
<evidence type="ECO:0000256" key="3">
    <source>
        <dbReference type="ARBA" id="ARBA00022827"/>
    </source>
</evidence>